<evidence type="ECO:0000313" key="10">
    <source>
        <dbReference type="EMBL" id="ORZ01363.1"/>
    </source>
</evidence>
<keyword evidence="11" id="KW-1185">Reference proteome</keyword>
<dbReference type="PRINTS" id="PR00736">
    <property type="entry name" value="GLHYDRLASE15"/>
</dbReference>
<dbReference type="PANTHER" id="PTHR31616">
    <property type="entry name" value="TREHALASE"/>
    <property type="match status" value="1"/>
</dbReference>
<reference evidence="10 11" key="1">
    <citation type="submission" date="2016-07" db="EMBL/GenBank/DDBJ databases">
        <title>Pervasive Adenine N6-methylation of Active Genes in Fungi.</title>
        <authorList>
            <consortium name="DOE Joint Genome Institute"/>
            <person name="Mondo S.J."/>
            <person name="Dannebaum R.O."/>
            <person name="Kuo R.C."/>
            <person name="Labutti K."/>
            <person name="Haridas S."/>
            <person name="Kuo A."/>
            <person name="Salamov A."/>
            <person name="Ahrendt S.R."/>
            <person name="Lipzen A."/>
            <person name="Sullivan W."/>
            <person name="Andreopoulos W.B."/>
            <person name="Clum A."/>
            <person name="Lindquist E."/>
            <person name="Daum C."/>
            <person name="Ramamoorthy G.K."/>
            <person name="Gryganskyi A."/>
            <person name="Culley D."/>
            <person name="Magnuson J.K."/>
            <person name="James T.Y."/>
            <person name="O'Malley M.A."/>
            <person name="Stajich J.E."/>
            <person name="Spatafora J.W."/>
            <person name="Visel A."/>
            <person name="Grigoriev I.V."/>
        </authorList>
    </citation>
    <scope>NUCLEOTIDE SEQUENCE [LARGE SCALE GENOMIC DNA]</scope>
    <source>
        <strain evidence="10 11">NRRL 2496</strain>
    </source>
</reference>
<evidence type="ECO:0000259" key="9">
    <source>
        <dbReference type="Pfam" id="PF00723"/>
    </source>
</evidence>
<keyword evidence="7" id="KW-0624">Polysaccharide degradation</keyword>
<dbReference type="GO" id="GO:0000324">
    <property type="term" value="C:fungal-type vacuole"/>
    <property type="evidence" value="ECO:0007669"/>
    <property type="project" value="TreeGrafter"/>
</dbReference>
<evidence type="ECO:0000313" key="11">
    <source>
        <dbReference type="Proteomes" id="UP000242180"/>
    </source>
</evidence>
<comment type="similarity">
    <text evidence="2">Belongs to the glycosyl hydrolase 15 family.</text>
</comment>
<evidence type="ECO:0000256" key="1">
    <source>
        <dbReference type="ARBA" id="ARBA00001863"/>
    </source>
</evidence>
<dbReference type="OMA" id="QHRAMVE"/>
<dbReference type="PANTHER" id="PTHR31616:SF9">
    <property type="entry name" value="GLUCOAMYLASE, INTRACELLULAR SPORULATION-SPECIFIC"/>
    <property type="match status" value="1"/>
</dbReference>
<organism evidence="10 11">
    <name type="scientific">Syncephalastrum racemosum</name>
    <name type="common">Filamentous fungus</name>
    <dbReference type="NCBI Taxonomy" id="13706"/>
    <lineage>
        <taxon>Eukaryota</taxon>
        <taxon>Fungi</taxon>
        <taxon>Fungi incertae sedis</taxon>
        <taxon>Mucoromycota</taxon>
        <taxon>Mucoromycotina</taxon>
        <taxon>Mucoromycetes</taxon>
        <taxon>Mucorales</taxon>
        <taxon>Syncephalastraceae</taxon>
        <taxon>Syncephalastrum</taxon>
    </lineage>
</organism>
<dbReference type="GO" id="GO:0004339">
    <property type="term" value="F:glucan 1,4-alpha-glucosidase activity"/>
    <property type="evidence" value="ECO:0007669"/>
    <property type="project" value="UniProtKB-EC"/>
</dbReference>
<sequence>MHVFHFSAALVLVCATSFATASAAYDKSQHVLYKPSENRQMSDLNTWVEQETAISWSALRRNINPPGTIRGFVAASPSTADPDYFYSWTRDAALVMRVVVEEYARHQDPALLNLLQDYVAQEVYHQATPTACHCLGEPKFNKDGSGYNQPWGRPQNDGPAARALTFIQLAHVHPDPDYVQKVLKPGIIRDLDYLKDVWSEPCFDLWEEMCGVHFYTLKSIYSAFEHSQALFDTDVFHGTMQAIQERLATFWSDERLYLEVTQNPCNDYDDTKKPSRLDTATLLAALHAPAKDAFGVTSDAILATASAIVNRFETLYPLNAQRGDLGVAVGRYPEDTYDGYRGDGEGNPWFLTTAAVAEVYYRAIATWMSARQPIVINPTNLAFFERFMTPTPATTTTSVYQWGTARFDKLMHAMAHEADQFLATIQFHQRANGSLSEQFNRHTGFEMGARDLTWSYAAFISSANARQQAFAYL</sequence>
<dbReference type="OrthoDB" id="6123450at2759"/>
<dbReference type="SUPFAM" id="SSF48208">
    <property type="entry name" value="Six-hairpin glycosidases"/>
    <property type="match status" value="1"/>
</dbReference>
<feature type="signal peptide" evidence="8">
    <location>
        <begin position="1"/>
        <end position="23"/>
    </location>
</feature>
<dbReference type="InParanoid" id="A0A1X2HPP7"/>
<dbReference type="InterPro" id="IPR011613">
    <property type="entry name" value="GH15-like"/>
</dbReference>
<dbReference type="Gene3D" id="1.50.10.10">
    <property type="match status" value="1"/>
</dbReference>
<dbReference type="Proteomes" id="UP000242180">
    <property type="component" value="Unassembled WGS sequence"/>
</dbReference>
<comment type="catalytic activity">
    <reaction evidence="1">
        <text>Hydrolysis of terminal (1-&gt;4)-linked alpha-D-glucose residues successively from non-reducing ends of the chains with release of beta-D-glucose.</text>
        <dbReference type="EC" id="3.2.1.3"/>
    </reaction>
</comment>
<dbReference type="InterPro" id="IPR000165">
    <property type="entry name" value="Glucoamylase"/>
</dbReference>
<evidence type="ECO:0000256" key="5">
    <source>
        <dbReference type="ARBA" id="ARBA00023277"/>
    </source>
</evidence>
<dbReference type="EC" id="3.2.1.3" evidence="3"/>
<keyword evidence="5" id="KW-0119">Carbohydrate metabolism</keyword>
<evidence type="ECO:0000256" key="4">
    <source>
        <dbReference type="ARBA" id="ARBA00022801"/>
    </source>
</evidence>
<dbReference type="InterPro" id="IPR008928">
    <property type="entry name" value="6-hairpin_glycosidase_sf"/>
</dbReference>
<gene>
    <name evidence="10" type="ORF">BCR43DRAFT_486812</name>
</gene>
<evidence type="ECO:0000256" key="8">
    <source>
        <dbReference type="SAM" id="SignalP"/>
    </source>
</evidence>
<comment type="caution">
    <text evidence="10">The sequence shown here is derived from an EMBL/GenBank/DDBJ whole genome shotgun (WGS) entry which is preliminary data.</text>
</comment>
<dbReference type="GO" id="GO:0000272">
    <property type="term" value="P:polysaccharide catabolic process"/>
    <property type="evidence" value="ECO:0007669"/>
    <property type="project" value="UniProtKB-KW"/>
</dbReference>
<feature type="domain" description="GH15-like" evidence="9">
    <location>
        <begin position="55"/>
        <end position="463"/>
    </location>
</feature>
<keyword evidence="4" id="KW-0378">Hydrolase</keyword>
<dbReference type="STRING" id="13706.A0A1X2HPP7"/>
<evidence type="ECO:0000256" key="3">
    <source>
        <dbReference type="ARBA" id="ARBA00012593"/>
    </source>
</evidence>
<proteinExistence type="inferred from homology"/>
<name>A0A1X2HPP7_SYNRA</name>
<evidence type="ECO:0000256" key="6">
    <source>
        <dbReference type="ARBA" id="ARBA00023295"/>
    </source>
</evidence>
<accession>A0A1X2HPP7</accession>
<protein>
    <recommendedName>
        <fullName evidence="3">glucan 1,4-alpha-glucosidase</fullName>
        <ecNumber evidence="3">3.2.1.3</ecNumber>
    </recommendedName>
</protein>
<dbReference type="Pfam" id="PF00723">
    <property type="entry name" value="Glyco_hydro_15"/>
    <property type="match status" value="1"/>
</dbReference>
<evidence type="ECO:0000256" key="2">
    <source>
        <dbReference type="ARBA" id="ARBA00006188"/>
    </source>
</evidence>
<evidence type="ECO:0000256" key="7">
    <source>
        <dbReference type="ARBA" id="ARBA00023326"/>
    </source>
</evidence>
<feature type="chain" id="PRO_5013253567" description="glucan 1,4-alpha-glucosidase" evidence="8">
    <location>
        <begin position="24"/>
        <end position="473"/>
    </location>
</feature>
<dbReference type="FunCoup" id="A0A1X2HPP7">
    <property type="interactions" value="80"/>
</dbReference>
<keyword evidence="6 10" id="KW-0326">Glycosidase</keyword>
<keyword evidence="8" id="KW-0732">Signal</keyword>
<dbReference type="EMBL" id="MCGN01000002">
    <property type="protein sequence ID" value="ORZ01363.1"/>
    <property type="molecule type" value="Genomic_DNA"/>
</dbReference>
<dbReference type="AlphaFoldDB" id="A0A1X2HPP7"/>
<dbReference type="InterPro" id="IPR012341">
    <property type="entry name" value="6hp_glycosidase-like_sf"/>
</dbReference>